<feature type="domain" description="Csd3 N-terminal" evidence="3">
    <location>
        <begin position="22"/>
        <end position="105"/>
    </location>
</feature>
<organism evidence="4">
    <name type="scientific">hydrothermal vent metagenome</name>
    <dbReference type="NCBI Taxonomy" id="652676"/>
    <lineage>
        <taxon>unclassified sequences</taxon>
        <taxon>metagenomes</taxon>
        <taxon>ecological metagenomes</taxon>
    </lineage>
</organism>
<keyword evidence="1" id="KW-0732">Signal</keyword>
<dbReference type="SUPFAM" id="SSF51261">
    <property type="entry name" value="Duplicated hybrid motif"/>
    <property type="match status" value="1"/>
</dbReference>
<dbReference type="CDD" id="cd12797">
    <property type="entry name" value="M23_peptidase"/>
    <property type="match status" value="1"/>
</dbReference>
<evidence type="ECO:0000313" key="4">
    <source>
        <dbReference type="EMBL" id="SFZ97927.1"/>
    </source>
</evidence>
<reference evidence="4" key="1">
    <citation type="submission" date="2016-10" db="EMBL/GenBank/DDBJ databases">
        <authorList>
            <person name="de Groot N.N."/>
        </authorList>
    </citation>
    <scope>NUCLEOTIDE SEQUENCE</scope>
</reference>
<dbReference type="PANTHER" id="PTHR21666">
    <property type="entry name" value="PEPTIDASE-RELATED"/>
    <property type="match status" value="1"/>
</dbReference>
<dbReference type="EMBL" id="FPKX01000031">
    <property type="protein sequence ID" value="SFZ97927.1"/>
    <property type="molecule type" value="Genomic_DNA"/>
</dbReference>
<dbReference type="InterPro" id="IPR016047">
    <property type="entry name" value="M23ase_b-sheet_dom"/>
</dbReference>
<dbReference type="InterPro" id="IPR050570">
    <property type="entry name" value="Cell_wall_metabolism_enzyme"/>
</dbReference>
<gene>
    <name evidence="4" type="ORF">MNB_SV-5-777</name>
</gene>
<accession>A0A1W1ECZ9</accession>
<name>A0A1W1ECZ9_9ZZZZ</name>
<dbReference type="GO" id="GO:0004222">
    <property type="term" value="F:metalloendopeptidase activity"/>
    <property type="evidence" value="ECO:0007669"/>
    <property type="project" value="TreeGrafter"/>
</dbReference>
<protein>
    <submittedName>
        <fullName evidence="4">Membrane proteins related to metalloendopeptidases</fullName>
    </submittedName>
</protein>
<dbReference type="FunFam" id="2.70.70.10:FF:000006">
    <property type="entry name" value="M23 family peptidase"/>
    <property type="match status" value="1"/>
</dbReference>
<dbReference type="InterPro" id="IPR040653">
    <property type="entry name" value="Csd3_N"/>
</dbReference>
<dbReference type="AlphaFoldDB" id="A0A1W1ECZ9"/>
<feature type="domain" description="M23ase beta-sheet core" evidence="2">
    <location>
        <begin position="259"/>
        <end position="353"/>
    </location>
</feature>
<dbReference type="Pfam" id="PF01551">
    <property type="entry name" value="Peptidase_M23"/>
    <property type="match status" value="1"/>
</dbReference>
<dbReference type="InterPro" id="IPR011055">
    <property type="entry name" value="Dup_hybrid_motif"/>
</dbReference>
<dbReference type="Gene3D" id="2.70.70.10">
    <property type="entry name" value="Glucose Permease (Domain IIA)"/>
    <property type="match status" value="1"/>
</dbReference>
<dbReference type="Gene3D" id="3.10.450.350">
    <property type="match status" value="1"/>
</dbReference>
<evidence type="ECO:0000256" key="1">
    <source>
        <dbReference type="ARBA" id="ARBA00022729"/>
    </source>
</evidence>
<sequence>MKYILLLILMINFVFGAKVYHKSWEKGQTFSKYMQINNISAKFLDSISKEDQLFLLEVRDRYSYYELRNDAGVLLQALIPISVEMQIHIFKNKNSNEYGFDVIPIEYKSKEYYSKVIIQKNPYTDTLKTVKDENVAKKLSRVFRGDVDAKKLKKNDEISFVYKQRTRLGLLYANPEMIVAKVKRKDKSKFIYVDENGIGYKDTAKKIAYTVMGKKKVTYTRKVAATKKEATFGMPIRHIRITSSFAYKRWHPILHRYRPHHGVDFGAKRGTPIYAVNSGKVIYSGWMGGYGKVVKIKHNSGYVSLYAHQSRIRIKRGKYVKKGQLIGYVGSTGRSTGPHLHFGLMKNGRWINPMKVLRKKSIKTSVLKKFTKYEDVKITKYKAIDMKELKKEKARLMQYVDTNASTQVWDNDKNLTVHINDKEKFL</sequence>
<dbReference type="Pfam" id="PF18059">
    <property type="entry name" value="Csd3_N"/>
    <property type="match status" value="1"/>
</dbReference>
<evidence type="ECO:0000259" key="2">
    <source>
        <dbReference type="Pfam" id="PF01551"/>
    </source>
</evidence>
<proteinExistence type="predicted"/>
<dbReference type="PANTHER" id="PTHR21666:SF289">
    <property type="entry name" value="L-ALA--D-GLU ENDOPEPTIDASE"/>
    <property type="match status" value="1"/>
</dbReference>
<evidence type="ECO:0000259" key="3">
    <source>
        <dbReference type="Pfam" id="PF18059"/>
    </source>
</evidence>